<sequence>MLLNWTTREKLHKDIELIEPAPGGSAPSGEQRKSARAASNGGGSAIPAFHERPPWLGADLQTLRNFLCGGPSDLLGGERLLLPMRDGDMLAARLDLPAQSRAQPLVVLIHGVAGSEASVNIVTTARRLVASGWPVLRLNLRGSPPSRPTCAGRYHGGRTEDLAEALRRLPARLTRHGVFLVGHSLGGGLVVKFMGESRRNLPLLGAVAVSAPLDFAATCARMMTARNFAYQKYVLDALKREALAPGAALTSAEKSLVAEARNVFEFDDRFVAPHFGYRDAPHYYEENEPRRFLAGIRRPTLIVHALDDPWIPGESYEAIDWRRLPRIETALSPGGGHLGFHGRGSSIAWHDRVTIGWLEAHLHKN</sequence>
<keyword evidence="5" id="KW-0378">Hydrolase</keyword>
<feature type="active site" description="Charge relay system" evidence="2">
    <location>
        <position position="337"/>
    </location>
</feature>
<accession>A0A6B8KI56</accession>
<feature type="region of interest" description="Disordered" evidence="3">
    <location>
        <begin position="14"/>
        <end position="46"/>
    </location>
</feature>
<dbReference type="InterPro" id="IPR000073">
    <property type="entry name" value="AB_hydrolase_1"/>
</dbReference>
<comment type="similarity">
    <text evidence="1">Belongs to the AB hydrolase superfamily. AB hydrolase 4 family.</text>
</comment>
<dbReference type="InterPro" id="IPR029058">
    <property type="entry name" value="AB_hydrolase_fold"/>
</dbReference>
<evidence type="ECO:0000256" key="1">
    <source>
        <dbReference type="ARBA" id="ARBA00010884"/>
    </source>
</evidence>
<dbReference type="KEGG" id="mhey:H2LOC_017405"/>
<dbReference type="GO" id="GO:0047372">
    <property type="term" value="F:monoacylglycerol lipase activity"/>
    <property type="evidence" value="ECO:0007669"/>
    <property type="project" value="TreeGrafter"/>
</dbReference>
<gene>
    <name evidence="5" type="ORF">H2LOC_017405</name>
</gene>
<keyword evidence="6" id="KW-1185">Reference proteome</keyword>
<feature type="domain" description="AB hydrolase-1" evidence="4">
    <location>
        <begin position="104"/>
        <end position="340"/>
    </location>
</feature>
<dbReference type="Pfam" id="PF00561">
    <property type="entry name" value="Abhydrolase_1"/>
    <property type="match status" value="1"/>
</dbReference>
<dbReference type="InterPro" id="IPR012020">
    <property type="entry name" value="ABHD4"/>
</dbReference>
<dbReference type="AlphaFoldDB" id="A0A6B8KI56"/>
<evidence type="ECO:0000256" key="3">
    <source>
        <dbReference type="SAM" id="MobiDB-lite"/>
    </source>
</evidence>
<dbReference type="OrthoDB" id="332676at2"/>
<proteinExistence type="inferred from homology"/>
<evidence type="ECO:0000313" key="5">
    <source>
        <dbReference type="EMBL" id="QGM47322.1"/>
    </source>
</evidence>
<reference evidence="5 6" key="1">
    <citation type="submission" date="2019-11" db="EMBL/GenBank/DDBJ databases">
        <title>The genome sequence of Methylocystis heyeri.</title>
        <authorList>
            <person name="Oshkin I.Y."/>
            <person name="Miroshnikov K."/>
            <person name="Dedysh S.N."/>
        </authorList>
    </citation>
    <scope>NUCLEOTIDE SEQUENCE [LARGE SCALE GENOMIC DNA]</scope>
    <source>
        <strain evidence="5 6">H2</strain>
    </source>
</reference>
<dbReference type="Gene3D" id="3.40.50.1820">
    <property type="entry name" value="alpha/beta hydrolase"/>
    <property type="match status" value="1"/>
</dbReference>
<dbReference type="PANTHER" id="PTHR10794">
    <property type="entry name" value="ABHYDROLASE DOMAIN-CONTAINING PROTEIN"/>
    <property type="match status" value="1"/>
</dbReference>
<organism evidence="5 6">
    <name type="scientific">Methylocystis heyeri</name>
    <dbReference type="NCBI Taxonomy" id="391905"/>
    <lineage>
        <taxon>Bacteria</taxon>
        <taxon>Pseudomonadati</taxon>
        <taxon>Pseudomonadota</taxon>
        <taxon>Alphaproteobacteria</taxon>
        <taxon>Hyphomicrobiales</taxon>
        <taxon>Methylocystaceae</taxon>
        <taxon>Methylocystis</taxon>
    </lineage>
</organism>
<dbReference type="RefSeq" id="WP_136497430.1">
    <property type="nucleotide sequence ID" value="NZ_CP046052.1"/>
</dbReference>
<dbReference type="SUPFAM" id="SSF53474">
    <property type="entry name" value="alpha/beta-Hydrolases"/>
    <property type="match status" value="1"/>
</dbReference>
<dbReference type="PANTHER" id="PTHR10794:SF94">
    <property type="entry name" value="ESTERASE YHET-RELATED"/>
    <property type="match status" value="1"/>
</dbReference>
<dbReference type="GO" id="GO:0034338">
    <property type="term" value="F:short-chain carboxylesterase activity"/>
    <property type="evidence" value="ECO:0007669"/>
    <property type="project" value="TreeGrafter"/>
</dbReference>
<dbReference type="PRINTS" id="PR00111">
    <property type="entry name" value="ABHYDROLASE"/>
</dbReference>
<dbReference type="EMBL" id="CP046052">
    <property type="protein sequence ID" value="QGM47322.1"/>
    <property type="molecule type" value="Genomic_DNA"/>
</dbReference>
<dbReference type="InterPro" id="IPR050960">
    <property type="entry name" value="AB_hydrolase_4_sf"/>
</dbReference>
<evidence type="ECO:0000313" key="6">
    <source>
        <dbReference type="Proteomes" id="UP000309061"/>
    </source>
</evidence>
<feature type="active site" description="Charge relay system" evidence="2">
    <location>
        <position position="184"/>
    </location>
</feature>
<evidence type="ECO:0000256" key="2">
    <source>
        <dbReference type="PIRSR" id="PIRSR005211-1"/>
    </source>
</evidence>
<dbReference type="Proteomes" id="UP000309061">
    <property type="component" value="Chromosome"/>
</dbReference>
<feature type="active site" description="Charge relay system" evidence="2">
    <location>
        <position position="308"/>
    </location>
</feature>
<name>A0A6B8KI56_9HYPH</name>
<evidence type="ECO:0000259" key="4">
    <source>
        <dbReference type="Pfam" id="PF00561"/>
    </source>
</evidence>
<protein>
    <submittedName>
        <fullName evidence="5">Alpha/beta fold hydrolase</fullName>
    </submittedName>
</protein>
<dbReference type="PIRSF" id="PIRSF005211">
    <property type="entry name" value="Ab_hydro_YheT"/>
    <property type="match status" value="1"/>
</dbReference>